<feature type="domain" description="Transcription factor IIIC subunit 5 HTH" evidence="2">
    <location>
        <begin position="36"/>
        <end position="194"/>
    </location>
</feature>
<feature type="compositionally biased region" description="Acidic residues" evidence="1">
    <location>
        <begin position="64"/>
        <end position="73"/>
    </location>
</feature>
<dbReference type="GO" id="GO:0001002">
    <property type="term" value="F:RNA polymerase III type 1 promoter sequence-specific DNA binding"/>
    <property type="evidence" value="ECO:0007669"/>
    <property type="project" value="TreeGrafter"/>
</dbReference>
<organism evidence="3 4">
    <name type="scientific">Perkinsus chesapeaki</name>
    <name type="common">Clam parasite</name>
    <name type="synonym">Perkinsus andrewsi</name>
    <dbReference type="NCBI Taxonomy" id="330153"/>
    <lineage>
        <taxon>Eukaryota</taxon>
        <taxon>Sar</taxon>
        <taxon>Alveolata</taxon>
        <taxon>Perkinsozoa</taxon>
        <taxon>Perkinsea</taxon>
        <taxon>Perkinsida</taxon>
        <taxon>Perkinsidae</taxon>
        <taxon>Perkinsus</taxon>
    </lineage>
</organism>
<feature type="non-terminal residue" evidence="3">
    <location>
        <position position="1"/>
    </location>
</feature>
<dbReference type="AlphaFoldDB" id="A0A7J6L2J1"/>
<reference evidence="3 4" key="1">
    <citation type="submission" date="2020-04" db="EMBL/GenBank/DDBJ databases">
        <title>Perkinsus chesapeaki whole genome sequence.</title>
        <authorList>
            <person name="Bogema D.R."/>
        </authorList>
    </citation>
    <scope>NUCLEOTIDE SEQUENCE [LARGE SCALE GENOMIC DNA]</scope>
    <source>
        <strain evidence="3">ATCC PRA-425</strain>
    </source>
</reference>
<dbReference type="GO" id="GO:0001003">
    <property type="term" value="F:RNA polymerase III type 2 promoter sequence-specific DNA binding"/>
    <property type="evidence" value="ECO:0007669"/>
    <property type="project" value="TreeGrafter"/>
</dbReference>
<dbReference type="PANTHER" id="PTHR13230:SF5">
    <property type="entry name" value="GENERAL TRANSCRIPTION FACTOR 3C POLYPEPTIDE 5"/>
    <property type="match status" value="1"/>
</dbReference>
<proteinExistence type="predicted"/>
<evidence type="ECO:0000259" key="2">
    <source>
        <dbReference type="Pfam" id="PF09734"/>
    </source>
</evidence>
<evidence type="ECO:0000313" key="3">
    <source>
        <dbReference type="EMBL" id="KAF4653678.1"/>
    </source>
</evidence>
<name>A0A7J6L2J1_PERCH</name>
<sequence length="298" mass="33937">YQLVGLITESHAFADMCDFLFTPPPETRDTFIYTAAISQICRPQPYNFEGNAYAKKKKDKADVAEENADEEENTTGHPNPKVPVHRFGDSTPVPTESGWAAGSGEDPVPAELLHDVEKKFEERPIWLRASLDEQLTLLGWNTQKLPGFPWKLSFALRAVSYLYLNGPWRNCYIRFGYDPKLNPESVRYQVIDFRDPHFRSPAAAREHPHAVETTDTKQDVHFRRPPSNRSQIYQLCDIEDSAIQGVLEHEAKTNRLGKTLDPTSGWMAKATMSSIRTQLKVRSEAMRRLETPANMTTE</sequence>
<evidence type="ECO:0000313" key="4">
    <source>
        <dbReference type="Proteomes" id="UP000591131"/>
    </source>
</evidence>
<dbReference type="InterPro" id="IPR019136">
    <property type="entry name" value="TF_IIIC_su-5_HTH"/>
</dbReference>
<protein>
    <submittedName>
        <fullName evidence="3">General transcription factor 3C polypeptide 5</fullName>
    </submittedName>
</protein>
<dbReference type="EMBL" id="JAAPAO010000797">
    <property type="protein sequence ID" value="KAF4653678.1"/>
    <property type="molecule type" value="Genomic_DNA"/>
</dbReference>
<comment type="caution">
    <text evidence="3">The sequence shown here is derived from an EMBL/GenBank/DDBJ whole genome shotgun (WGS) entry which is preliminary data.</text>
</comment>
<dbReference type="GO" id="GO:0000127">
    <property type="term" value="C:transcription factor TFIIIC complex"/>
    <property type="evidence" value="ECO:0007669"/>
    <property type="project" value="InterPro"/>
</dbReference>
<accession>A0A7J6L2J1</accession>
<keyword evidence="4" id="KW-1185">Reference proteome</keyword>
<evidence type="ECO:0000256" key="1">
    <source>
        <dbReference type="SAM" id="MobiDB-lite"/>
    </source>
</evidence>
<dbReference type="PANTHER" id="PTHR13230">
    <property type="entry name" value="GENERAL TRANSCRIPTION FACTOR IIIC, POLYPEPTIDE 5"/>
    <property type="match status" value="1"/>
</dbReference>
<dbReference type="Pfam" id="PF09734">
    <property type="entry name" value="Tau95"/>
    <property type="match status" value="1"/>
</dbReference>
<feature type="region of interest" description="Disordered" evidence="1">
    <location>
        <begin position="59"/>
        <end position="106"/>
    </location>
</feature>
<gene>
    <name evidence="3" type="primary">GTF3C5</name>
    <name evidence="3" type="ORF">FOL47_010343</name>
</gene>
<dbReference type="InterPro" id="IPR040454">
    <property type="entry name" value="TF_IIIC_Tfc1/Sfc1"/>
</dbReference>
<dbReference type="GO" id="GO:0006384">
    <property type="term" value="P:transcription initiation at RNA polymerase III promoter"/>
    <property type="evidence" value="ECO:0007669"/>
    <property type="project" value="InterPro"/>
</dbReference>
<dbReference type="OrthoDB" id="5598268at2759"/>
<dbReference type="Proteomes" id="UP000591131">
    <property type="component" value="Unassembled WGS sequence"/>
</dbReference>